<dbReference type="EMBL" id="RIAR02000001">
    <property type="protein sequence ID" value="NSL88012.1"/>
    <property type="molecule type" value="Genomic_DNA"/>
</dbReference>
<evidence type="ECO:0000313" key="1">
    <source>
        <dbReference type="EMBL" id="NSL88012.1"/>
    </source>
</evidence>
<dbReference type="InterPro" id="IPR009351">
    <property type="entry name" value="AlkZ-like"/>
</dbReference>
<evidence type="ECO:0000313" key="2">
    <source>
        <dbReference type="Proteomes" id="UP000281028"/>
    </source>
</evidence>
<dbReference type="PANTHER" id="PTHR38479:SF2">
    <property type="entry name" value="WINGED HELIX DNA-BINDING DOMAIN-CONTAINING PROTEIN"/>
    <property type="match status" value="1"/>
</dbReference>
<dbReference type="OrthoDB" id="2210247at2"/>
<comment type="caution">
    <text evidence="1">The sequence shown here is derived from an EMBL/GenBank/DDBJ whole genome shotgun (WGS) entry which is preliminary data.</text>
</comment>
<sequence>MIPNNHMIAQHRLISQQLAGSNFTTPRELIRWMGCMQATDYASAGWAIAARMKDISAAAIDEAFRAGHILRTYLLGPVPSFVAPEDIGWIRLLTAPRMKALHHTLHHKLGIDPPLLQRCRQLITAALLAKGELTRAQLVQYLRKHHINTDPIRFNFLLMDAEINGILCSSRRQGNQFMYVLQAAYARPAGMEYEEALMLMTEKYFSSRGPATLQDFSYWSGLETSVIRRGIDMAQQRLAYTVVSGQAYWYAAEMPLPESVSDGLQLLPSGDEYLTAYEDLSDVSPAAPSVFRSVVLLNGRVAGTWQCLEKRQTATLTIRPFRPVDGQLQELITAAAGSYQRYLHKEHITIKYNPVRE</sequence>
<proteinExistence type="predicted"/>
<dbReference type="PANTHER" id="PTHR38479">
    <property type="entry name" value="LMO0824 PROTEIN"/>
    <property type="match status" value="1"/>
</dbReference>
<dbReference type="AlphaFoldDB" id="A0A3S1B0T5"/>
<organism evidence="1 2">
    <name type="scientific">Chitinophaga solisilvae</name>
    <dbReference type="NCBI Taxonomy" id="1233460"/>
    <lineage>
        <taxon>Bacteria</taxon>
        <taxon>Pseudomonadati</taxon>
        <taxon>Bacteroidota</taxon>
        <taxon>Chitinophagia</taxon>
        <taxon>Chitinophagales</taxon>
        <taxon>Chitinophagaceae</taxon>
        <taxon>Chitinophaga</taxon>
    </lineage>
</organism>
<keyword evidence="1" id="KW-0238">DNA-binding</keyword>
<reference evidence="1" key="1">
    <citation type="submission" date="2020-05" db="EMBL/GenBank/DDBJ databases">
        <title>Chitinophaga laudate sp. nov., isolated from a tropical peat swamp.</title>
        <authorList>
            <person name="Goh C.B.S."/>
            <person name="Lee M.S."/>
            <person name="Parimannan S."/>
            <person name="Pasbakhsh P."/>
            <person name="Yule C.M."/>
            <person name="Rajandas H."/>
            <person name="Loke S."/>
            <person name="Croft L."/>
            <person name="Tan J.B.L."/>
        </authorList>
    </citation>
    <scope>NUCLEOTIDE SEQUENCE</scope>
    <source>
        <strain evidence="1">Mgbs1</strain>
    </source>
</reference>
<name>A0A3S1B0T5_9BACT</name>
<keyword evidence="2" id="KW-1185">Reference proteome</keyword>
<gene>
    <name evidence="1" type="ORF">ECE50_014280</name>
</gene>
<accession>A0A3S1B0T5</accession>
<dbReference type="Proteomes" id="UP000281028">
    <property type="component" value="Unassembled WGS sequence"/>
</dbReference>
<protein>
    <submittedName>
        <fullName evidence="1">Winged helix DNA-binding domain-containing protein</fullName>
    </submittedName>
</protein>
<dbReference type="GO" id="GO:0003677">
    <property type="term" value="F:DNA binding"/>
    <property type="evidence" value="ECO:0007669"/>
    <property type="project" value="UniProtKB-KW"/>
</dbReference>
<dbReference type="Pfam" id="PF06224">
    <property type="entry name" value="AlkZ-like"/>
    <property type="match status" value="1"/>
</dbReference>